<dbReference type="Pfam" id="PF00072">
    <property type="entry name" value="Response_reg"/>
    <property type="match status" value="2"/>
</dbReference>
<dbReference type="Pfam" id="PF02518">
    <property type="entry name" value="HATPase_c"/>
    <property type="match status" value="1"/>
</dbReference>
<dbReference type="InterPro" id="IPR036097">
    <property type="entry name" value="HisK_dim/P_sf"/>
</dbReference>
<feature type="transmembrane region" description="Helical" evidence="6">
    <location>
        <begin position="192"/>
        <end position="213"/>
    </location>
</feature>
<feature type="domain" description="Response regulatory" evidence="8">
    <location>
        <begin position="662"/>
        <end position="784"/>
    </location>
</feature>
<dbReference type="SMART" id="SM00388">
    <property type="entry name" value="HisKA"/>
    <property type="match status" value="1"/>
</dbReference>
<comment type="caution">
    <text evidence="9">The sequence shown here is derived from an EMBL/GenBank/DDBJ whole genome shotgun (WGS) entry which is preliminary data.</text>
</comment>
<keyword evidence="4" id="KW-0902">Two-component regulatory system</keyword>
<dbReference type="PANTHER" id="PTHR45339">
    <property type="entry name" value="HYBRID SIGNAL TRANSDUCTION HISTIDINE KINASE J"/>
    <property type="match status" value="1"/>
</dbReference>
<dbReference type="SUPFAM" id="SSF55874">
    <property type="entry name" value="ATPase domain of HSP90 chaperone/DNA topoisomerase II/histidine kinase"/>
    <property type="match status" value="1"/>
</dbReference>
<dbReference type="Pfam" id="PF07696">
    <property type="entry name" value="7TMR-DISMED2"/>
    <property type="match status" value="1"/>
</dbReference>
<dbReference type="Gene3D" id="3.30.565.10">
    <property type="entry name" value="Histidine kinase-like ATPase, C-terminal domain"/>
    <property type="match status" value="1"/>
</dbReference>
<proteinExistence type="predicted"/>
<dbReference type="Gene3D" id="3.40.50.2300">
    <property type="match status" value="2"/>
</dbReference>
<feature type="modified residue" description="4-aspartylphosphate" evidence="5">
    <location>
        <position position="716"/>
    </location>
</feature>
<name>A0ABS5ZA55_9GAMM</name>
<feature type="transmembrane region" description="Helical" evidence="6">
    <location>
        <begin position="220"/>
        <end position="237"/>
    </location>
</feature>
<reference evidence="9 10" key="1">
    <citation type="submission" date="2021-04" db="EMBL/GenBank/DDBJ databases">
        <authorList>
            <person name="Pira H."/>
            <person name="Risdian C."/>
            <person name="Wink J."/>
        </authorList>
    </citation>
    <scope>NUCLEOTIDE SEQUENCE [LARGE SCALE GENOMIC DNA]</scope>
    <source>
        <strain evidence="9 10">WH53</strain>
    </source>
</reference>
<dbReference type="Pfam" id="PF07695">
    <property type="entry name" value="7TMR-DISM_7TM"/>
    <property type="match status" value="1"/>
</dbReference>
<evidence type="ECO:0000256" key="4">
    <source>
        <dbReference type="ARBA" id="ARBA00023012"/>
    </source>
</evidence>
<dbReference type="Pfam" id="PF00512">
    <property type="entry name" value="HisKA"/>
    <property type="match status" value="1"/>
</dbReference>
<evidence type="ECO:0000259" key="8">
    <source>
        <dbReference type="PROSITE" id="PS50110"/>
    </source>
</evidence>
<evidence type="ECO:0000256" key="5">
    <source>
        <dbReference type="PROSITE-ProRule" id="PRU00169"/>
    </source>
</evidence>
<dbReference type="PROSITE" id="PS50109">
    <property type="entry name" value="HIS_KIN"/>
    <property type="match status" value="1"/>
</dbReference>
<organism evidence="9 10">
    <name type="scientific">Zooshikella harenae</name>
    <dbReference type="NCBI Taxonomy" id="2827238"/>
    <lineage>
        <taxon>Bacteria</taxon>
        <taxon>Pseudomonadati</taxon>
        <taxon>Pseudomonadota</taxon>
        <taxon>Gammaproteobacteria</taxon>
        <taxon>Oceanospirillales</taxon>
        <taxon>Zooshikellaceae</taxon>
        <taxon>Zooshikella</taxon>
    </lineage>
</organism>
<dbReference type="InterPro" id="IPR011006">
    <property type="entry name" value="CheY-like_superfamily"/>
</dbReference>
<feature type="transmembrane region" description="Helical" evidence="6">
    <location>
        <begin position="312"/>
        <end position="333"/>
    </location>
</feature>
<dbReference type="PANTHER" id="PTHR45339:SF1">
    <property type="entry name" value="HYBRID SIGNAL TRANSDUCTION HISTIDINE KINASE J"/>
    <property type="match status" value="1"/>
</dbReference>
<dbReference type="SMART" id="SM00387">
    <property type="entry name" value="HATPase_c"/>
    <property type="match status" value="1"/>
</dbReference>
<dbReference type="Gene3D" id="2.60.40.2380">
    <property type="match status" value="1"/>
</dbReference>
<dbReference type="SMART" id="SM00448">
    <property type="entry name" value="REC"/>
    <property type="match status" value="2"/>
</dbReference>
<sequence>MQRSVVSAPVRWHVLCLITFLFWLVNTSAQASVNLSVQSFRINLAKHAEVLEDKTRTLTINEVLSDSYELRFSPIRNDAFQLGESPSTYWLKIQVDQVPQESQQVYLQLFGDINQIDFFTVYKGQISSIYTGTDRPVSSRPVSHDSFLFPVQLNGDSPQQFFLKLSSKHAMDFSLYLVSADQVIESVTLTQWVNGALFGLFFGIALYNLVAFFHWRERNYLYLVILLFCSLTYQLIWQGQLIKLLPGLIDIENQLGQFILLTGTAMMCLLVKRYFAVENYSHLLHRFFAISALLASTAAILALVVGHQFPPLATHVILVIIGTAVFSCTLIFFRRGTRYAQTLLIGLCPLIVALLLSLLIALDFIHLQPYQANWLLLTIASLSLIGISYAVAQQFHHQRALLLSQQKTTPYQEQPLHKREFLAHLSHQLRSPMNGILGMSELLLDTSLTPKQRDYIQTIHHAGNDLVNLLNQIQDISKLESNQLELEEVPFDINALIETCLEMYKLSAEQRQIELISYLHPEVPRILTGDPARLQQIILSLLSYAFKRTDTGEVLLSATIEKTDNGNQLRFIVKDSSAGIEEDECQLLLSADIQNIVLNAQRNSSIDLGLVLSRHLLMLMGGQFGIESEIGEGSIFWFTLPLKLPEISSQDEEEDFDFYGIRVLVVDDNETCRKVLTQQCLALGMDVTGAQSGKEALAILRTKAHLNQHFDLVILDQNMPVMNGMQLSAKIKEDSAISDDVLIIMLTGVSFTPNSVDARNAGIKRILTKPVAHYTLKTTLKEELTRFQSKQAEYQTSSVSLQSINSLQPIVAKGSILVAEDNPTSAKVIRGMLAKLGFEPDIVYNGSDAVEAAKGHDYLLILMDCEMPIMDGFEATERIREWEQKHGHSIVPVIAVTAHNLSDQKQNLQQAGINGQLMKPIELQDLKDIIHTWLHTTAEH</sequence>
<dbReference type="InterPro" id="IPR003594">
    <property type="entry name" value="HATPase_dom"/>
</dbReference>
<dbReference type="EC" id="2.7.13.3" evidence="2"/>
<evidence type="ECO:0000256" key="2">
    <source>
        <dbReference type="ARBA" id="ARBA00012438"/>
    </source>
</evidence>
<dbReference type="InterPro" id="IPR004358">
    <property type="entry name" value="Sig_transdc_His_kin-like_C"/>
</dbReference>
<feature type="transmembrane region" description="Helical" evidence="6">
    <location>
        <begin position="287"/>
        <end position="306"/>
    </location>
</feature>
<dbReference type="InterPro" id="IPR011623">
    <property type="entry name" value="7TMR_DISM_rcpt_extracell_dom1"/>
</dbReference>
<dbReference type="PROSITE" id="PS50110">
    <property type="entry name" value="RESPONSE_REGULATORY"/>
    <property type="match status" value="2"/>
</dbReference>
<evidence type="ECO:0000313" key="10">
    <source>
        <dbReference type="Proteomes" id="UP000690515"/>
    </source>
</evidence>
<dbReference type="CDD" id="cd17546">
    <property type="entry name" value="REC_hyHK_CKI1_RcsC-like"/>
    <property type="match status" value="2"/>
</dbReference>
<feature type="transmembrane region" description="Helical" evidence="6">
    <location>
        <begin position="342"/>
        <end position="362"/>
    </location>
</feature>
<feature type="domain" description="Response regulatory" evidence="8">
    <location>
        <begin position="815"/>
        <end position="934"/>
    </location>
</feature>
<accession>A0ABS5ZA55</accession>
<feature type="modified residue" description="4-aspartylphosphate" evidence="5">
    <location>
        <position position="864"/>
    </location>
</feature>
<dbReference type="EMBL" id="JAGSOY010000012">
    <property type="protein sequence ID" value="MBU2710915.1"/>
    <property type="molecule type" value="Genomic_DNA"/>
</dbReference>
<dbReference type="SUPFAM" id="SSF52172">
    <property type="entry name" value="CheY-like"/>
    <property type="match status" value="2"/>
</dbReference>
<keyword evidence="10" id="KW-1185">Reference proteome</keyword>
<keyword evidence="6" id="KW-0812">Transmembrane</keyword>
<dbReference type="SUPFAM" id="SSF47384">
    <property type="entry name" value="Homodimeric domain of signal transducing histidine kinase"/>
    <property type="match status" value="1"/>
</dbReference>
<evidence type="ECO:0000256" key="3">
    <source>
        <dbReference type="ARBA" id="ARBA00022553"/>
    </source>
</evidence>
<dbReference type="InterPro" id="IPR005467">
    <property type="entry name" value="His_kinase_dom"/>
</dbReference>
<keyword evidence="6" id="KW-1133">Transmembrane helix</keyword>
<gene>
    <name evidence="9" type="ORF">KCG35_07570</name>
</gene>
<dbReference type="Proteomes" id="UP000690515">
    <property type="component" value="Unassembled WGS sequence"/>
</dbReference>
<protein>
    <recommendedName>
        <fullName evidence="2">histidine kinase</fullName>
        <ecNumber evidence="2">2.7.13.3</ecNumber>
    </recommendedName>
</protein>
<evidence type="ECO:0000256" key="1">
    <source>
        <dbReference type="ARBA" id="ARBA00000085"/>
    </source>
</evidence>
<evidence type="ECO:0000256" key="6">
    <source>
        <dbReference type="SAM" id="Phobius"/>
    </source>
</evidence>
<feature type="domain" description="Histidine kinase" evidence="7">
    <location>
        <begin position="424"/>
        <end position="644"/>
    </location>
</feature>
<dbReference type="InterPro" id="IPR001789">
    <property type="entry name" value="Sig_transdc_resp-reg_receiver"/>
</dbReference>
<dbReference type="Gene3D" id="1.10.287.130">
    <property type="match status" value="1"/>
</dbReference>
<dbReference type="CDD" id="cd00082">
    <property type="entry name" value="HisKA"/>
    <property type="match status" value="1"/>
</dbReference>
<feature type="transmembrane region" description="Helical" evidence="6">
    <location>
        <begin position="257"/>
        <end position="275"/>
    </location>
</feature>
<dbReference type="PRINTS" id="PR00344">
    <property type="entry name" value="BCTRLSENSOR"/>
</dbReference>
<keyword evidence="3 5" id="KW-0597">Phosphoprotein</keyword>
<evidence type="ECO:0000313" key="9">
    <source>
        <dbReference type="EMBL" id="MBU2710915.1"/>
    </source>
</evidence>
<evidence type="ECO:0000259" key="7">
    <source>
        <dbReference type="PROSITE" id="PS50109"/>
    </source>
</evidence>
<comment type="catalytic activity">
    <reaction evidence="1">
        <text>ATP + protein L-histidine = ADP + protein N-phospho-L-histidine.</text>
        <dbReference type="EC" id="2.7.13.3"/>
    </reaction>
</comment>
<dbReference type="InterPro" id="IPR011622">
    <property type="entry name" value="7TMR_DISM_rcpt_extracell_dom2"/>
</dbReference>
<dbReference type="InterPro" id="IPR003661">
    <property type="entry name" value="HisK_dim/P_dom"/>
</dbReference>
<dbReference type="RefSeq" id="WP_215819076.1">
    <property type="nucleotide sequence ID" value="NZ_JAGSOY010000012.1"/>
</dbReference>
<dbReference type="InterPro" id="IPR036890">
    <property type="entry name" value="HATPase_C_sf"/>
</dbReference>
<keyword evidence="6" id="KW-0472">Membrane</keyword>